<reference evidence="2 3" key="1">
    <citation type="journal article" date="2016" name="Mol. Biol. Evol.">
        <title>Comparative Genomics of Early-Diverging Mushroom-Forming Fungi Provides Insights into the Origins of Lignocellulose Decay Capabilities.</title>
        <authorList>
            <person name="Nagy L.G."/>
            <person name="Riley R."/>
            <person name="Tritt A."/>
            <person name="Adam C."/>
            <person name="Daum C."/>
            <person name="Floudas D."/>
            <person name="Sun H."/>
            <person name="Yadav J.S."/>
            <person name="Pangilinan J."/>
            <person name="Larsson K.H."/>
            <person name="Matsuura K."/>
            <person name="Barry K."/>
            <person name="Labutti K."/>
            <person name="Kuo R."/>
            <person name="Ohm R.A."/>
            <person name="Bhattacharya S.S."/>
            <person name="Shirouzu T."/>
            <person name="Yoshinaga Y."/>
            <person name="Martin F.M."/>
            <person name="Grigoriev I.V."/>
            <person name="Hibbett D.S."/>
        </authorList>
    </citation>
    <scope>NUCLEOTIDE SEQUENCE [LARGE SCALE GENOMIC DNA]</scope>
    <source>
        <strain evidence="2 3">93-53</strain>
    </source>
</reference>
<dbReference type="GeneID" id="63829196"/>
<dbReference type="InParanoid" id="A0A165FU50"/>
<feature type="domain" description="F-box" evidence="1">
    <location>
        <begin position="48"/>
        <end position="84"/>
    </location>
</feature>
<protein>
    <recommendedName>
        <fullName evidence="1">F-box domain-containing protein</fullName>
    </recommendedName>
</protein>
<evidence type="ECO:0000259" key="1">
    <source>
        <dbReference type="PROSITE" id="PS50181"/>
    </source>
</evidence>
<organism evidence="2 3">
    <name type="scientific">Laetiporus sulphureus 93-53</name>
    <dbReference type="NCBI Taxonomy" id="1314785"/>
    <lineage>
        <taxon>Eukaryota</taxon>
        <taxon>Fungi</taxon>
        <taxon>Dikarya</taxon>
        <taxon>Basidiomycota</taxon>
        <taxon>Agaricomycotina</taxon>
        <taxon>Agaricomycetes</taxon>
        <taxon>Polyporales</taxon>
        <taxon>Laetiporus</taxon>
    </lineage>
</organism>
<name>A0A165FU50_9APHY</name>
<dbReference type="PROSITE" id="PS50181">
    <property type="entry name" value="FBOX"/>
    <property type="match status" value="1"/>
</dbReference>
<dbReference type="RefSeq" id="XP_040767154.1">
    <property type="nucleotide sequence ID" value="XM_040912168.1"/>
</dbReference>
<keyword evidence="3" id="KW-1185">Reference proteome</keyword>
<dbReference type="Proteomes" id="UP000076871">
    <property type="component" value="Unassembled WGS sequence"/>
</dbReference>
<dbReference type="Pfam" id="PF00646">
    <property type="entry name" value="F-box"/>
    <property type="match status" value="1"/>
</dbReference>
<proteinExistence type="predicted"/>
<sequence>MSPIPTPFTYCLASRHATGESGNPIIFGVALTICQQSSDVGPEFHHLSLTILDLPNELLINIVDLLPTEDLFSIIILSRRLHCLAITLLLSRYDLHSPEKGGSLYISKHKAILALNLWRRSLVFECPRLLSIHLQVDDTKACRLLSRFFTSLQGVNGIHSIEVRLDEIPDPAFVDVLDALCVTNVVSLTIDHRSNNICKTVMPSKIKRRPTLLPNLRAFQPHAALLFNMPYARWTLETINCSKISELSLVTPGLISPSWNNVLGRLNVPSLHILRVEGELSQAVLNRFLFRHRELQELHIGYHSDCHTVTQLQCPPPELPCLHTLSAPIPYLLRLLGDSRSKIIILAKLTVLPDVQHDDPAHFLCNLSRILAAVVDCEYLWSLKLMVPPQLAAASEDVIYGGFGFIMQDPGVHLMEVRAVILEQASQTRALREDAFSPSLLKSLPYWLQQFPMLNALQLWEDAAMDRSEDLSRVRSSCKTLSEIFIWSGGSELCWTANVEEVV</sequence>
<evidence type="ECO:0000313" key="3">
    <source>
        <dbReference type="Proteomes" id="UP000076871"/>
    </source>
</evidence>
<evidence type="ECO:0000313" key="2">
    <source>
        <dbReference type="EMBL" id="KZT09414.1"/>
    </source>
</evidence>
<dbReference type="OrthoDB" id="3037258at2759"/>
<dbReference type="AlphaFoldDB" id="A0A165FU50"/>
<accession>A0A165FU50</accession>
<dbReference type="EMBL" id="KV427611">
    <property type="protein sequence ID" value="KZT09414.1"/>
    <property type="molecule type" value="Genomic_DNA"/>
</dbReference>
<gene>
    <name evidence="2" type="ORF">LAESUDRAFT_756386</name>
</gene>
<dbReference type="InterPro" id="IPR001810">
    <property type="entry name" value="F-box_dom"/>
</dbReference>